<dbReference type="OrthoDB" id="270392at2759"/>
<evidence type="ECO:0000313" key="15">
    <source>
        <dbReference type="EMBL" id="PIO73297.1"/>
    </source>
</evidence>
<dbReference type="EC" id="2.7.7.6" evidence="3"/>
<dbReference type="Gene3D" id="1.10.150.390">
    <property type="match status" value="1"/>
</dbReference>
<dbReference type="FunFam" id="1.10.150.390:FF:000004">
    <property type="entry name" value="DNA-directed RNA polymerase subunit"/>
    <property type="match status" value="1"/>
</dbReference>
<dbReference type="Gene3D" id="1.10.132.30">
    <property type="match status" value="2"/>
</dbReference>
<comment type="catalytic activity">
    <reaction evidence="12">
        <text>RNA(n) + a ribonucleoside 5'-triphosphate = RNA(n+1) + diphosphate</text>
        <dbReference type="Rhea" id="RHEA:21248"/>
        <dbReference type="Rhea" id="RHEA-COMP:14527"/>
        <dbReference type="Rhea" id="RHEA-COMP:17342"/>
        <dbReference type="ChEBI" id="CHEBI:33019"/>
        <dbReference type="ChEBI" id="CHEBI:61557"/>
        <dbReference type="ChEBI" id="CHEBI:140395"/>
        <dbReference type="EC" id="2.7.7.6"/>
    </reaction>
</comment>
<dbReference type="GO" id="GO:0003677">
    <property type="term" value="F:DNA binding"/>
    <property type="evidence" value="ECO:0007669"/>
    <property type="project" value="InterPro"/>
</dbReference>
<dbReference type="GO" id="GO:0003899">
    <property type="term" value="F:DNA-directed RNA polymerase activity"/>
    <property type="evidence" value="ECO:0007669"/>
    <property type="project" value="UniProtKB-EC"/>
</dbReference>
<gene>
    <name evidence="15" type="ORF">TELCIR_04734</name>
</gene>
<evidence type="ECO:0000256" key="3">
    <source>
        <dbReference type="ARBA" id="ARBA00012418"/>
    </source>
</evidence>
<comment type="similarity">
    <text evidence="2">Belongs to the RNA polymerase beta' chain family.</text>
</comment>
<keyword evidence="11" id="KW-0539">Nucleus</keyword>
<keyword evidence="4" id="KW-0240">DNA-directed RNA polymerase</keyword>
<evidence type="ECO:0000313" key="16">
    <source>
        <dbReference type="Proteomes" id="UP000230423"/>
    </source>
</evidence>
<dbReference type="InterPro" id="IPR015700">
    <property type="entry name" value="RPC1"/>
</dbReference>
<evidence type="ECO:0000259" key="14">
    <source>
        <dbReference type="Pfam" id="PF05000"/>
    </source>
</evidence>
<dbReference type="PANTHER" id="PTHR48446">
    <property type="entry name" value="DNA-DIRECTED RNA POLYMERASE SUBUNIT BETA' N-TERMINAL SECTION"/>
    <property type="match status" value="1"/>
</dbReference>
<dbReference type="GO" id="GO:0005634">
    <property type="term" value="C:nucleus"/>
    <property type="evidence" value="ECO:0007669"/>
    <property type="project" value="UniProtKB-SubCell"/>
</dbReference>
<evidence type="ECO:0000256" key="5">
    <source>
        <dbReference type="ARBA" id="ARBA00022679"/>
    </source>
</evidence>
<keyword evidence="10" id="KW-0804">Transcription</keyword>
<dbReference type="EMBL" id="KZ345482">
    <property type="protein sequence ID" value="PIO73297.1"/>
    <property type="molecule type" value="Genomic_DNA"/>
</dbReference>
<keyword evidence="8" id="KW-0862">Zinc</keyword>
<keyword evidence="6" id="KW-0548">Nucleotidyltransferase</keyword>
<dbReference type="CDD" id="cd02736">
    <property type="entry name" value="RNAP_III_Rpc1_C"/>
    <property type="match status" value="1"/>
</dbReference>
<organism evidence="15 16">
    <name type="scientific">Teladorsagia circumcincta</name>
    <name type="common">Brown stomach worm</name>
    <name type="synonym">Ostertagia circumcincta</name>
    <dbReference type="NCBI Taxonomy" id="45464"/>
    <lineage>
        <taxon>Eukaryota</taxon>
        <taxon>Metazoa</taxon>
        <taxon>Ecdysozoa</taxon>
        <taxon>Nematoda</taxon>
        <taxon>Chromadorea</taxon>
        <taxon>Rhabditida</taxon>
        <taxon>Rhabditina</taxon>
        <taxon>Rhabditomorpha</taxon>
        <taxon>Strongyloidea</taxon>
        <taxon>Trichostrongylidae</taxon>
        <taxon>Teladorsagia</taxon>
    </lineage>
</organism>
<sequence>MPTFLTNRGFSIGIGDVHPSAQLLKEKQMLLNDGYKKCHEYIAQLKSGQLKAQPGCTDEETLEALILRELSSIRDKAGKACVDNLSKCVMIACVGQQAISGHRPPDGFDKRSLPHFEKLQKTPEAKGFVENSFFSGLTPTEFFFHTMGGREGLVDTAVKTAETGYMQRRLVKCLEDLCASYDGTVRSSVGDIVEFVFGEDGLDPALMEAKSGSVLDFAHQLEHVRNTHPFNGDEELDKNDMEALSKTILDKELGDSHPLFRTQLEDFVNEVIKKTAMACCLKLRKAVVEPGTAVGAIAATSIGEPSTQMTLKTFHFAGVASMNITQGVPRIKEIINAVKAISTPIITAKLMDSRDERLARQVKARIDVTTLGEICDYIEEVNMPDNTFLLLKLSSKRIRILHLEITIVGKSMMVIRPPAESKFSKAITVQIMKQTLQRVIVKGLPNVKRCVIHADEKRGDEYSIIVEGSDFRGVLSQPGIDGRFTNFNNALVVAEVLGIEAARTCIINEIIGTMEAHGIGLDRRHVMLLADVMTYRGEVLGITRNGLVKMKESVLLLASFEKTMDHLFEAAFFSQKDPIHGVSECIILGIPISIGTGMFKLHQKLPEPIDYSPGEPIFMKPEFRLKV</sequence>
<proteinExistence type="inferred from homology"/>
<evidence type="ECO:0000256" key="9">
    <source>
        <dbReference type="ARBA" id="ARBA00022842"/>
    </source>
</evidence>
<dbReference type="Pfam" id="PF04998">
    <property type="entry name" value="RNA_pol_Rpb1_5"/>
    <property type="match status" value="1"/>
</dbReference>
<evidence type="ECO:0000259" key="13">
    <source>
        <dbReference type="Pfam" id="PF04998"/>
    </source>
</evidence>
<evidence type="ECO:0000256" key="7">
    <source>
        <dbReference type="ARBA" id="ARBA00022723"/>
    </source>
</evidence>
<evidence type="ECO:0000256" key="6">
    <source>
        <dbReference type="ARBA" id="ARBA00022695"/>
    </source>
</evidence>
<dbReference type="InterPro" id="IPR007083">
    <property type="entry name" value="RNA_pol_Rpb1_4"/>
</dbReference>
<dbReference type="GO" id="GO:0046872">
    <property type="term" value="F:metal ion binding"/>
    <property type="evidence" value="ECO:0007669"/>
    <property type="project" value="UniProtKB-KW"/>
</dbReference>
<evidence type="ECO:0000256" key="10">
    <source>
        <dbReference type="ARBA" id="ARBA00023163"/>
    </source>
</evidence>
<dbReference type="PANTHER" id="PTHR48446:SF1">
    <property type="entry name" value="DNA-DIRECTED RNA POLYMERASE SUBUNIT BETA' N-TERMINAL SECTION"/>
    <property type="match status" value="1"/>
</dbReference>
<dbReference type="GO" id="GO:0000428">
    <property type="term" value="C:DNA-directed RNA polymerase complex"/>
    <property type="evidence" value="ECO:0007669"/>
    <property type="project" value="UniProtKB-KW"/>
</dbReference>
<dbReference type="InterPro" id="IPR038120">
    <property type="entry name" value="Rpb1_funnel_sf"/>
</dbReference>
<dbReference type="Gene3D" id="6.20.50.80">
    <property type="match status" value="1"/>
</dbReference>
<keyword evidence="9" id="KW-0460">Magnesium</keyword>
<keyword evidence="5" id="KW-0808">Transferase</keyword>
<evidence type="ECO:0000256" key="8">
    <source>
        <dbReference type="ARBA" id="ARBA00022833"/>
    </source>
</evidence>
<dbReference type="Proteomes" id="UP000230423">
    <property type="component" value="Unassembled WGS sequence"/>
</dbReference>
<dbReference type="GO" id="GO:0006351">
    <property type="term" value="P:DNA-templated transcription"/>
    <property type="evidence" value="ECO:0007669"/>
    <property type="project" value="InterPro"/>
</dbReference>
<keyword evidence="16" id="KW-1185">Reference proteome</keyword>
<dbReference type="InterPro" id="IPR007081">
    <property type="entry name" value="RNA_pol_Rpb1_5"/>
</dbReference>
<name>A0A2G9UST1_TELCI</name>
<dbReference type="Pfam" id="PF05000">
    <property type="entry name" value="RNA_pol_Rpb1_4"/>
    <property type="match status" value="1"/>
</dbReference>
<evidence type="ECO:0000256" key="2">
    <source>
        <dbReference type="ARBA" id="ARBA00006460"/>
    </source>
</evidence>
<evidence type="ECO:0000256" key="1">
    <source>
        <dbReference type="ARBA" id="ARBA00004123"/>
    </source>
</evidence>
<dbReference type="InterPro" id="IPR035698">
    <property type="entry name" value="RNAP_III_Rpc1_C"/>
</dbReference>
<accession>A0A2G9UST1</accession>
<evidence type="ECO:0000256" key="12">
    <source>
        <dbReference type="ARBA" id="ARBA00048552"/>
    </source>
</evidence>
<dbReference type="AlphaFoldDB" id="A0A2G9UST1"/>
<evidence type="ECO:0000256" key="4">
    <source>
        <dbReference type="ARBA" id="ARBA00022478"/>
    </source>
</evidence>
<protein>
    <recommendedName>
        <fullName evidence="3">DNA-directed RNA polymerase</fullName>
        <ecNumber evidence="3">2.7.7.6</ecNumber>
    </recommendedName>
</protein>
<feature type="domain" description="RNA polymerase Rpb1" evidence="13">
    <location>
        <begin position="136"/>
        <end position="554"/>
    </location>
</feature>
<evidence type="ECO:0000256" key="11">
    <source>
        <dbReference type="ARBA" id="ARBA00023242"/>
    </source>
</evidence>
<dbReference type="Gene3D" id="6.10.250.2940">
    <property type="match status" value="1"/>
</dbReference>
<keyword evidence="7" id="KW-0479">Metal-binding</keyword>
<dbReference type="SUPFAM" id="SSF64484">
    <property type="entry name" value="beta and beta-prime subunits of DNA dependent RNA-polymerase"/>
    <property type="match status" value="1"/>
</dbReference>
<comment type="subcellular location">
    <subcellularLocation>
        <location evidence="1">Nucleus</location>
    </subcellularLocation>
</comment>
<reference evidence="15 16" key="1">
    <citation type="submission" date="2015-09" db="EMBL/GenBank/DDBJ databases">
        <title>Draft genome of the parasitic nematode Teladorsagia circumcincta isolate WARC Sus (inbred).</title>
        <authorList>
            <person name="Mitreva M."/>
        </authorList>
    </citation>
    <scope>NUCLEOTIDE SEQUENCE [LARGE SCALE GENOMIC DNA]</scope>
    <source>
        <strain evidence="15 16">S</strain>
    </source>
</reference>
<feature type="domain" description="RNA polymerase Rpb1" evidence="14">
    <location>
        <begin position="90"/>
        <end position="129"/>
    </location>
</feature>